<gene>
    <name evidence="2" type="ORF">A3K55_02300</name>
</gene>
<evidence type="ECO:0000313" key="3">
    <source>
        <dbReference type="Proteomes" id="UP000185874"/>
    </source>
</evidence>
<accession>A0A1F7SL70</accession>
<keyword evidence="1" id="KW-1133">Transmembrane helix</keyword>
<sequence>MPVKREPSLLPDAENANSLFARILRWTTTVGRFTIVFTELIVICAFLSRFWLDRKNSDLSDVIRQQKAILESTQDFEKEFLLLQQRLIAVKELYSVNPGYGSKIKSLVESTPPDIIYNLLSLRQNSDDNLIITDIDLVSYKEESIIDFITNLVINPEIDTVAVNKIEKRPRDSRYLVQVSLVFKKSL</sequence>
<name>A0A1F7SL70_9BACT</name>
<evidence type="ECO:0000313" key="2">
    <source>
        <dbReference type="EMBL" id="OGL53964.1"/>
    </source>
</evidence>
<dbReference type="Proteomes" id="UP000185874">
    <property type="component" value="Unassembled WGS sequence"/>
</dbReference>
<dbReference type="EMBL" id="MGDJ01000008">
    <property type="protein sequence ID" value="OGL53964.1"/>
    <property type="molecule type" value="Genomic_DNA"/>
</dbReference>
<keyword evidence="1" id="KW-0472">Membrane</keyword>
<comment type="caution">
    <text evidence="2">The sequence shown here is derived from an EMBL/GenBank/DDBJ whole genome shotgun (WGS) entry which is preliminary data.</text>
</comment>
<dbReference type="AlphaFoldDB" id="A0A1F7SL70"/>
<evidence type="ECO:0000256" key="1">
    <source>
        <dbReference type="SAM" id="Phobius"/>
    </source>
</evidence>
<feature type="transmembrane region" description="Helical" evidence="1">
    <location>
        <begin position="33"/>
        <end position="52"/>
    </location>
</feature>
<organism evidence="2 3">
    <name type="scientific">Candidatus Shapirobacteria bacterium RBG_13_44_7</name>
    <dbReference type="NCBI Taxonomy" id="1802149"/>
    <lineage>
        <taxon>Bacteria</taxon>
        <taxon>Candidatus Shapironibacteriota</taxon>
    </lineage>
</organism>
<keyword evidence="1" id="KW-0812">Transmembrane</keyword>
<protein>
    <recommendedName>
        <fullName evidence="4">Fimbrial assembly protein</fullName>
    </recommendedName>
</protein>
<evidence type="ECO:0008006" key="4">
    <source>
        <dbReference type="Google" id="ProtNLM"/>
    </source>
</evidence>
<proteinExistence type="predicted"/>
<reference evidence="2 3" key="1">
    <citation type="journal article" date="2016" name="Nat. Commun.">
        <title>Thousands of microbial genomes shed light on interconnected biogeochemical processes in an aquifer system.</title>
        <authorList>
            <person name="Anantharaman K."/>
            <person name="Brown C.T."/>
            <person name="Hug L.A."/>
            <person name="Sharon I."/>
            <person name="Castelle C.J."/>
            <person name="Probst A.J."/>
            <person name="Thomas B.C."/>
            <person name="Singh A."/>
            <person name="Wilkins M.J."/>
            <person name="Karaoz U."/>
            <person name="Brodie E.L."/>
            <person name="Williams K.H."/>
            <person name="Hubbard S.S."/>
            <person name="Banfield J.F."/>
        </authorList>
    </citation>
    <scope>NUCLEOTIDE SEQUENCE [LARGE SCALE GENOMIC DNA]</scope>
</reference>